<dbReference type="SUPFAM" id="SSF47413">
    <property type="entry name" value="lambda repressor-like DNA-binding domains"/>
    <property type="match status" value="1"/>
</dbReference>
<dbReference type="Gene3D" id="1.10.260.40">
    <property type="entry name" value="lambda repressor-like DNA-binding domains"/>
    <property type="match status" value="1"/>
</dbReference>
<dbReference type="GO" id="GO:0000976">
    <property type="term" value="F:transcription cis-regulatory region binding"/>
    <property type="evidence" value="ECO:0007669"/>
    <property type="project" value="TreeGrafter"/>
</dbReference>
<keyword evidence="6" id="KW-1185">Reference proteome</keyword>
<reference evidence="5" key="1">
    <citation type="submission" date="2021-01" db="EMBL/GenBank/DDBJ databases">
        <title>KCTC 19127 draft genome.</title>
        <authorList>
            <person name="An D."/>
        </authorList>
    </citation>
    <scope>NUCLEOTIDE SEQUENCE</scope>
    <source>
        <strain evidence="5">KCTC 19127</strain>
    </source>
</reference>
<evidence type="ECO:0000256" key="3">
    <source>
        <dbReference type="ARBA" id="ARBA00023163"/>
    </source>
</evidence>
<dbReference type="AlphaFoldDB" id="A0A938YQD3"/>
<dbReference type="SMART" id="SM00354">
    <property type="entry name" value="HTH_LACI"/>
    <property type="match status" value="1"/>
</dbReference>
<evidence type="ECO:0000256" key="2">
    <source>
        <dbReference type="ARBA" id="ARBA00023125"/>
    </source>
</evidence>
<dbReference type="Proteomes" id="UP000663801">
    <property type="component" value="Unassembled WGS sequence"/>
</dbReference>
<keyword evidence="1" id="KW-0805">Transcription regulation</keyword>
<dbReference type="Gene3D" id="3.40.50.2300">
    <property type="match status" value="2"/>
</dbReference>
<feature type="domain" description="HTH lacI-type" evidence="4">
    <location>
        <begin position="10"/>
        <end position="64"/>
    </location>
</feature>
<accession>A0A938YQD3</accession>
<evidence type="ECO:0000313" key="6">
    <source>
        <dbReference type="Proteomes" id="UP000663801"/>
    </source>
</evidence>
<dbReference type="SUPFAM" id="SSF53822">
    <property type="entry name" value="Periplasmic binding protein-like I"/>
    <property type="match status" value="1"/>
</dbReference>
<evidence type="ECO:0000256" key="1">
    <source>
        <dbReference type="ARBA" id="ARBA00023015"/>
    </source>
</evidence>
<dbReference type="PANTHER" id="PTHR30146:SF109">
    <property type="entry name" value="HTH-TYPE TRANSCRIPTIONAL REGULATOR GALS"/>
    <property type="match status" value="1"/>
</dbReference>
<evidence type="ECO:0000259" key="4">
    <source>
        <dbReference type="PROSITE" id="PS50932"/>
    </source>
</evidence>
<sequence>MGHAGATRRATMMDVAARAGVSQSLVSIVMRGAPGAGAQTRQRVLAVAAELGYRPDTRARLLRQNDSRMLGVVFGVQHAFHGDLVAGLYRAAGPVGHRLTLSATTPDRPERVAVDDLLGDRCAAVILLGSELPPADLSAAARIVPVVVVARAVRHEAVDVVRTAEAQGVALAVDHLVALGHRRIAHIDGGRAPGAAERRRGYRDAMRRNGLDGEVRVISGGPTEDDGARAAREVLSGGRPSAVTVFNDRCATGALQALRSSGLQVPLDISVTGYDDSRLARITFVDLTTVAQDVDRLCELAVERAMDRAAGVEITGRREQIVPPTLVVRSTTGAPVS</sequence>
<dbReference type="InterPro" id="IPR000843">
    <property type="entry name" value="HTH_LacI"/>
</dbReference>
<dbReference type="InterPro" id="IPR010982">
    <property type="entry name" value="Lambda_DNA-bd_dom_sf"/>
</dbReference>
<keyword evidence="2 5" id="KW-0238">DNA-binding</keyword>
<dbReference type="CDD" id="cd06267">
    <property type="entry name" value="PBP1_LacI_sugar_binding-like"/>
    <property type="match status" value="1"/>
</dbReference>
<dbReference type="Pfam" id="PF13377">
    <property type="entry name" value="Peripla_BP_3"/>
    <property type="match status" value="1"/>
</dbReference>
<dbReference type="InterPro" id="IPR046335">
    <property type="entry name" value="LacI/GalR-like_sensor"/>
</dbReference>
<gene>
    <name evidence="5" type="ORF">JL107_12715</name>
</gene>
<evidence type="ECO:0000313" key="5">
    <source>
        <dbReference type="EMBL" id="MBM9477308.1"/>
    </source>
</evidence>
<protein>
    <submittedName>
        <fullName evidence="5">LacI family DNA-binding transcriptional regulator</fullName>
    </submittedName>
</protein>
<dbReference type="PROSITE" id="PS50932">
    <property type="entry name" value="HTH_LACI_2"/>
    <property type="match status" value="1"/>
</dbReference>
<dbReference type="GO" id="GO:0003700">
    <property type="term" value="F:DNA-binding transcription factor activity"/>
    <property type="evidence" value="ECO:0007669"/>
    <property type="project" value="TreeGrafter"/>
</dbReference>
<dbReference type="EMBL" id="JAERWL010000010">
    <property type="protein sequence ID" value="MBM9477308.1"/>
    <property type="molecule type" value="Genomic_DNA"/>
</dbReference>
<comment type="caution">
    <text evidence="5">The sequence shown here is derived from an EMBL/GenBank/DDBJ whole genome shotgun (WGS) entry which is preliminary data.</text>
</comment>
<proteinExistence type="predicted"/>
<keyword evidence="3" id="KW-0804">Transcription</keyword>
<name>A0A938YQD3_9ACTN</name>
<dbReference type="Pfam" id="PF00356">
    <property type="entry name" value="LacI"/>
    <property type="match status" value="1"/>
</dbReference>
<dbReference type="InterPro" id="IPR028082">
    <property type="entry name" value="Peripla_BP_I"/>
</dbReference>
<organism evidence="5 6">
    <name type="scientific">Nakamurella flavida</name>
    <dbReference type="NCBI Taxonomy" id="363630"/>
    <lineage>
        <taxon>Bacteria</taxon>
        <taxon>Bacillati</taxon>
        <taxon>Actinomycetota</taxon>
        <taxon>Actinomycetes</taxon>
        <taxon>Nakamurellales</taxon>
        <taxon>Nakamurellaceae</taxon>
        <taxon>Nakamurella</taxon>
    </lineage>
</organism>
<dbReference type="PANTHER" id="PTHR30146">
    <property type="entry name" value="LACI-RELATED TRANSCRIPTIONAL REPRESSOR"/>
    <property type="match status" value="1"/>
</dbReference>
<dbReference type="CDD" id="cd01392">
    <property type="entry name" value="HTH_LacI"/>
    <property type="match status" value="1"/>
</dbReference>
<dbReference type="RefSeq" id="WP_205257428.1">
    <property type="nucleotide sequence ID" value="NZ_BAAAPV010000001.1"/>
</dbReference>